<dbReference type="Proteomes" id="UP000265801">
    <property type="component" value="Unassembled WGS sequence"/>
</dbReference>
<gene>
    <name evidence="1" type="ORF">D3H55_05090</name>
</gene>
<dbReference type="OrthoDB" id="2453661at2"/>
<sequence length="162" mass="19124">MFGFVKKQKLVKDDLKGRARLMYEDVSKDPWDQENLTKRNLDYSLESLRIVDAYIMRLKNREYDSDLLYDHFQNFVSRIGAYTGEVIKRRLDRDFQWYEAQSVIRHTSNHAVKGLERESETVLYSKAMDEVISPLSTVSQFLKGDSYYKSLLAFVEDMVNGR</sequence>
<dbReference type="AlphaFoldDB" id="A0A3A1RAC0"/>
<comment type="caution">
    <text evidence="1">The sequence shown here is derived from an EMBL/GenBank/DDBJ whole genome shotgun (WGS) entry which is preliminary data.</text>
</comment>
<dbReference type="EMBL" id="QXIR01000004">
    <property type="protein sequence ID" value="RIW37412.1"/>
    <property type="molecule type" value="Genomic_DNA"/>
</dbReference>
<keyword evidence="2" id="KW-1185">Reference proteome</keyword>
<protein>
    <submittedName>
        <fullName evidence="1">Uncharacterized protein</fullName>
    </submittedName>
</protein>
<accession>A0A3A1RAC0</accession>
<evidence type="ECO:0000313" key="1">
    <source>
        <dbReference type="EMBL" id="RIW37412.1"/>
    </source>
</evidence>
<dbReference type="RefSeq" id="WP_119545831.1">
    <property type="nucleotide sequence ID" value="NZ_QXIR01000004.1"/>
</dbReference>
<organism evidence="1 2">
    <name type="scientific">Bacillus salacetis</name>
    <dbReference type="NCBI Taxonomy" id="2315464"/>
    <lineage>
        <taxon>Bacteria</taxon>
        <taxon>Bacillati</taxon>
        <taxon>Bacillota</taxon>
        <taxon>Bacilli</taxon>
        <taxon>Bacillales</taxon>
        <taxon>Bacillaceae</taxon>
        <taxon>Bacillus</taxon>
    </lineage>
</organism>
<evidence type="ECO:0000313" key="2">
    <source>
        <dbReference type="Proteomes" id="UP000265801"/>
    </source>
</evidence>
<proteinExistence type="predicted"/>
<reference evidence="1 2" key="1">
    <citation type="submission" date="2018-09" db="EMBL/GenBank/DDBJ databases">
        <title>Bacillus saliacetes sp. nov., isolated from Thai shrimp paste (Ka-pi).</title>
        <authorList>
            <person name="Daroonpunt R."/>
            <person name="Tanasupawat S."/>
            <person name="Yiamsombut S."/>
        </authorList>
    </citation>
    <scope>NUCLEOTIDE SEQUENCE [LARGE SCALE GENOMIC DNA]</scope>
    <source>
        <strain evidence="1 2">SKP7-4</strain>
    </source>
</reference>
<name>A0A3A1RAC0_9BACI</name>